<reference evidence="5" key="1">
    <citation type="journal article" date="2019" name="Int. J. Syst. Evol. Microbiol.">
        <title>The Global Catalogue of Microorganisms (GCM) 10K type strain sequencing project: providing services to taxonomists for standard genome sequencing and annotation.</title>
        <authorList>
            <consortium name="The Broad Institute Genomics Platform"/>
            <consortium name="The Broad Institute Genome Sequencing Center for Infectious Disease"/>
            <person name="Wu L."/>
            <person name="Ma J."/>
        </authorList>
    </citation>
    <scope>NUCLEOTIDE SEQUENCE [LARGE SCALE GENOMIC DNA]</scope>
    <source>
        <strain evidence="5">JCM 4733</strain>
    </source>
</reference>
<feature type="transmembrane region" description="Helical" evidence="2">
    <location>
        <begin position="114"/>
        <end position="132"/>
    </location>
</feature>
<feature type="transmembrane region" description="Helical" evidence="2">
    <location>
        <begin position="328"/>
        <end position="351"/>
    </location>
</feature>
<dbReference type="PANTHER" id="PTHR37312:SF1">
    <property type="entry name" value="MEMBRANE-BOUND ACYLTRANSFERASE YKRP-RELATED"/>
    <property type="match status" value="1"/>
</dbReference>
<evidence type="ECO:0000256" key="1">
    <source>
        <dbReference type="SAM" id="MobiDB-lite"/>
    </source>
</evidence>
<keyword evidence="2" id="KW-1133">Transmembrane helix</keyword>
<proteinExistence type="predicted"/>
<comment type="caution">
    <text evidence="4">The sequence shown here is derived from an EMBL/GenBank/DDBJ whole genome shotgun (WGS) entry which is preliminary data.</text>
</comment>
<accession>A0ABQ3CJG2</accession>
<feature type="region of interest" description="Disordered" evidence="1">
    <location>
        <begin position="1"/>
        <end position="46"/>
    </location>
</feature>
<dbReference type="Proteomes" id="UP000653644">
    <property type="component" value="Unassembled WGS sequence"/>
</dbReference>
<feature type="transmembrane region" description="Helical" evidence="2">
    <location>
        <begin position="54"/>
        <end position="71"/>
    </location>
</feature>
<dbReference type="InterPro" id="IPR002656">
    <property type="entry name" value="Acyl_transf_3_dom"/>
</dbReference>
<keyword evidence="5" id="KW-1185">Reference proteome</keyword>
<feature type="transmembrane region" description="Helical" evidence="2">
    <location>
        <begin position="144"/>
        <end position="163"/>
    </location>
</feature>
<evidence type="ECO:0000313" key="5">
    <source>
        <dbReference type="Proteomes" id="UP000653644"/>
    </source>
</evidence>
<evidence type="ECO:0000259" key="3">
    <source>
        <dbReference type="Pfam" id="PF01757"/>
    </source>
</evidence>
<dbReference type="InterPro" id="IPR052734">
    <property type="entry name" value="Nod_factor_acetyltransferase"/>
</dbReference>
<sequence length="391" mass="43539">MFDAATSPGHSRRPLPPAQPPVRGVPDRPTPTHAQEQSRTGRPGRQRDAFFDNAKYLAIVLVALGHSWSAIKTDNRALEGLYNVVYTFHMPAFIVISGYFSRSFDMRPDRLKRLVTGIAVPYLLFQIAYSLFRRYAGQADDPISLVSPYYLTWFLCALFIWRLTTPLWKLVRRPLPLALGIAMVGSVTPGLDDNLDLGRVLQFLPCFVLGLLLKPEHFALIRRPAVRVLSVPVFAAALAVGWWTVPRVDGGWFYRQSSAQDIGAPWWTGPLMTLAMFGCALLLTACFLAWVPGRRTWFTALGAGTLYGYLLHGFVVKGTLYAGGFDLAQQYGALGTVAVTVLAAAAVTVLCTKPVQRVFRFAMEPKMEWAFREDAAELARERQKQRETVGV</sequence>
<keyword evidence="2" id="KW-0472">Membrane</keyword>
<evidence type="ECO:0000313" key="4">
    <source>
        <dbReference type="EMBL" id="GHA20962.1"/>
    </source>
</evidence>
<dbReference type="EMBL" id="BMVN01000007">
    <property type="protein sequence ID" value="GHA20962.1"/>
    <property type="molecule type" value="Genomic_DNA"/>
</dbReference>
<keyword evidence="2" id="KW-0812">Transmembrane</keyword>
<protein>
    <submittedName>
        <fullName evidence="4">Membrane protein</fullName>
    </submittedName>
</protein>
<feature type="domain" description="Acyltransferase 3" evidence="3">
    <location>
        <begin position="49"/>
        <end position="351"/>
    </location>
</feature>
<dbReference type="PANTHER" id="PTHR37312">
    <property type="entry name" value="MEMBRANE-BOUND ACYLTRANSFERASE YKRP-RELATED"/>
    <property type="match status" value="1"/>
</dbReference>
<feature type="transmembrane region" description="Helical" evidence="2">
    <location>
        <begin position="225"/>
        <end position="245"/>
    </location>
</feature>
<organism evidence="4 5">
    <name type="scientific">Streptomyces canarius</name>
    <dbReference type="NCBI Taxonomy" id="285453"/>
    <lineage>
        <taxon>Bacteria</taxon>
        <taxon>Bacillati</taxon>
        <taxon>Actinomycetota</taxon>
        <taxon>Actinomycetes</taxon>
        <taxon>Kitasatosporales</taxon>
        <taxon>Streptomycetaceae</taxon>
        <taxon>Streptomyces</taxon>
    </lineage>
</organism>
<evidence type="ECO:0000256" key="2">
    <source>
        <dbReference type="SAM" id="Phobius"/>
    </source>
</evidence>
<feature type="transmembrane region" description="Helical" evidence="2">
    <location>
        <begin position="297"/>
        <end position="316"/>
    </location>
</feature>
<gene>
    <name evidence="4" type="ORF">GCM10010345_27590</name>
</gene>
<dbReference type="Pfam" id="PF01757">
    <property type="entry name" value="Acyl_transf_3"/>
    <property type="match status" value="1"/>
</dbReference>
<feature type="transmembrane region" description="Helical" evidence="2">
    <location>
        <begin position="265"/>
        <end position="290"/>
    </location>
</feature>
<feature type="transmembrane region" description="Helical" evidence="2">
    <location>
        <begin position="83"/>
        <end position="102"/>
    </location>
</feature>
<name>A0ABQ3CJG2_9ACTN</name>
<dbReference type="RefSeq" id="WP_229917153.1">
    <property type="nucleotide sequence ID" value="NZ_BMVN01000007.1"/>
</dbReference>